<evidence type="ECO:0000313" key="2">
    <source>
        <dbReference type="EMBL" id="GAG05555.1"/>
    </source>
</evidence>
<keyword evidence="1" id="KW-0175">Coiled coil</keyword>
<proteinExistence type="predicted"/>
<dbReference type="AlphaFoldDB" id="X0UIY3"/>
<dbReference type="EMBL" id="BARS01028189">
    <property type="protein sequence ID" value="GAG05555.1"/>
    <property type="molecule type" value="Genomic_DNA"/>
</dbReference>
<dbReference type="Gene3D" id="1.10.10.10">
    <property type="entry name" value="Winged helix-like DNA-binding domain superfamily/Winged helix DNA-binding domain"/>
    <property type="match status" value="1"/>
</dbReference>
<organism evidence="2">
    <name type="scientific">marine sediment metagenome</name>
    <dbReference type="NCBI Taxonomy" id="412755"/>
    <lineage>
        <taxon>unclassified sequences</taxon>
        <taxon>metagenomes</taxon>
        <taxon>ecological metagenomes</taxon>
    </lineage>
</organism>
<reference evidence="2" key="1">
    <citation type="journal article" date="2014" name="Front. Microbiol.">
        <title>High frequency of phylogenetically diverse reductive dehalogenase-homologous genes in deep subseafloor sedimentary metagenomes.</title>
        <authorList>
            <person name="Kawai M."/>
            <person name="Futagami T."/>
            <person name="Toyoda A."/>
            <person name="Takaki Y."/>
            <person name="Nishi S."/>
            <person name="Hori S."/>
            <person name="Arai W."/>
            <person name="Tsubouchi T."/>
            <person name="Morono Y."/>
            <person name="Uchiyama I."/>
            <person name="Ito T."/>
            <person name="Fujiyama A."/>
            <person name="Inagaki F."/>
            <person name="Takami H."/>
        </authorList>
    </citation>
    <scope>NUCLEOTIDE SEQUENCE</scope>
    <source>
        <strain evidence="2">Expedition CK06-06</strain>
    </source>
</reference>
<dbReference type="InterPro" id="IPR036388">
    <property type="entry name" value="WH-like_DNA-bd_sf"/>
</dbReference>
<feature type="coiled-coil region" evidence="1">
    <location>
        <begin position="8"/>
        <end position="35"/>
    </location>
</feature>
<comment type="caution">
    <text evidence="2">The sequence shown here is derived from an EMBL/GenBank/DDBJ whole genome shotgun (WGS) entry which is preliminary data.</text>
</comment>
<name>X0UIY3_9ZZZZ</name>
<protein>
    <submittedName>
        <fullName evidence="2">Uncharacterized protein</fullName>
    </submittedName>
</protein>
<accession>X0UIY3</accession>
<evidence type="ECO:0000256" key="1">
    <source>
        <dbReference type="SAM" id="Coils"/>
    </source>
</evidence>
<gene>
    <name evidence="2" type="ORF">S01H1_44205</name>
</gene>
<sequence>MTIPEEPNNLFDEKLRNYENKLVELLLDIAEQKRANKKLSRITSYLLIHGGLTQKELKELTEFSMGTISTLLSVISEVGGFIEKRRIDGTHTYVYSFLGKLGDLTVKGVEIAIQSIISVEGFLRGTLLKVKKLEEKGKKGAKHLSQRIIELLDSFEYYKEFFPDLVKPSGGGVLKRPLFQKKAVGEEVKELEFAPEVYAIEDDIHNQLATSRLFSNRDPLFI</sequence>
<feature type="non-terminal residue" evidence="2">
    <location>
        <position position="222"/>
    </location>
</feature>